<accession>A0A0R1NTH9</accession>
<sequence>MTIKSNQESNFQSGIINLIKSFNKGNHMKLSELLLTAATTLTFGGLAMLVPAMNGLDGVNISCF</sequence>
<keyword evidence="1" id="KW-0472">Membrane</keyword>
<proteinExistence type="predicted"/>
<evidence type="ECO:0000313" key="3">
    <source>
        <dbReference type="Proteomes" id="UP000051439"/>
    </source>
</evidence>
<dbReference type="EMBL" id="AZEB01000039">
    <property type="protein sequence ID" value="KRL20067.1"/>
    <property type="molecule type" value="Genomic_DNA"/>
</dbReference>
<dbReference type="PATRIC" id="fig|1423766.4.peg.1964"/>
<keyword evidence="1" id="KW-1133">Transmembrane helix</keyword>
<name>A0A0R1NTH9_9LACO</name>
<comment type="caution">
    <text evidence="2">The sequence shown here is derived from an EMBL/GenBank/DDBJ whole genome shotgun (WGS) entry which is preliminary data.</text>
</comment>
<feature type="transmembrane region" description="Helical" evidence="1">
    <location>
        <begin position="30"/>
        <end position="50"/>
    </location>
</feature>
<protein>
    <submittedName>
        <fullName evidence="2">Uncharacterized protein</fullName>
    </submittedName>
</protein>
<keyword evidence="3" id="KW-1185">Reference proteome</keyword>
<organism evidence="2 3">
    <name type="scientific">Lentilactobacillus kisonensis DSM 19906 = JCM 15041</name>
    <dbReference type="NCBI Taxonomy" id="1423766"/>
    <lineage>
        <taxon>Bacteria</taxon>
        <taxon>Bacillati</taxon>
        <taxon>Bacillota</taxon>
        <taxon>Bacilli</taxon>
        <taxon>Lactobacillales</taxon>
        <taxon>Lactobacillaceae</taxon>
        <taxon>Lentilactobacillus</taxon>
    </lineage>
</organism>
<reference evidence="2 3" key="1">
    <citation type="journal article" date="2015" name="Genome Announc.">
        <title>Expanding the biotechnology potential of lactobacilli through comparative genomics of 213 strains and associated genera.</title>
        <authorList>
            <person name="Sun Z."/>
            <person name="Harris H.M."/>
            <person name="McCann A."/>
            <person name="Guo C."/>
            <person name="Argimon S."/>
            <person name="Zhang W."/>
            <person name="Yang X."/>
            <person name="Jeffery I.B."/>
            <person name="Cooney J.C."/>
            <person name="Kagawa T.F."/>
            <person name="Liu W."/>
            <person name="Song Y."/>
            <person name="Salvetti E."/>
            <person name="Wrobel A."/>
            <person name="Rasinkangas P."/>
            <person name="Parkhill J."/>
            <person name="Rea M.C."/>
            <person name="O'Sullivan O."/>
            <person name="Ritari J."/>
            <person name="Douillard F.P."/>
            <person name="Paul Ross R."/>
            <person name="Yang R."/>
            <person name="Briner A.E."/>
            <person name="Felis G.E."/>
            <person name="de Vos W.M."/>
            <person name="Barrangou R."/>
            <person name="Klaenhammer T.R."/>
            <person name="Caufield P.W."/>
            <person name="Cui Y."/>
            <person name="Zhang H."/>
            <person name="O'Toole P.W."/>
        </authorList>
    </citation>
    <scope>NUCLEOTIDE SEQUENCE [LARGE SCALE GENOMIC DNA]</scope>
    <source>
        <strain evidence="2 3">DSM 19906</strain>
    </source>
</reference>
<evidence type="ECO:0000256" key="1">
    <source>
        <dbReference type="SAM" id="Phobius"/>
    </source>
</evidence>
<keyword evidence="1" id="KW-0812">Transmembrane</keyword>
<gene>
    <name evidence="2" type="ORF">FC98_GL001898</name>
</gene>
<dbReference type="AlphaFoldDB" id="A0A0R1NTH9"/>
<dbReference type="Proteomes" id="UP000051439">
    <property type="component" value="Unassembled WGS sequence"/>
</dbReference>
<evidence type="ECO:0000313" key="2">
    <source>
        <dbReference type="EMBL" id="KRL20067.1"/>
    </source>
</evidence>